<accession>L8GRZ2</accession>
<reference evidence="2 3" key="1">
    <citation type="journal article" date="2013" name="Genome Biol.">
        <title>Genome of Acanthamoeba castellanii highlights extensive lateral gene transfer and early evolution of tyrosine kinase signaling.</title>
        <authorList>
            <person name="Clarke M."/>
            <person name="Lohan A.J."/>
            <person name="Liu B."/>
            <person name="Lagkouvardos I."/>
            <person name="Roy S."/>
            <person name="Zafar N."/>
            <person name="Bertelli C."/>
            <person name="Schilde C."/>
            <person name="Kianianmomeni A."/>
            <person name="Burglin T.R."/>
            <person name="Frech C."/>
            <person name="Turcotte B."/>
            <person name="Kopec K.O."/>
            <person name="Synnott J.M."/>
            <person name="Choo C."/>
            <person name="Paponov I."/>
            <person name="Finkler A."/>
            <person name="Soon Heng Tan C."/>
            <person name="Hutchins A.P."/>
            <person name="Weinmeier T."/>
            <person name="Rattei T."/>
            <person name="Chu J.S."/>
            <person name="Gimenez G."/>
            <person name="Irimia M."/>
            <person name="Rigden D.J."/>
            <person name="Fitzpatrick D.A."/>
            <person name="Lorenzo-Morales J."/>
            <person name="Bateman A."/>
            <person name="Chiu C.H."/>
            <person name="Tang P."/>
            <person name="Hegemann P."/>
            <person name="Fromm H."/>
            <person name="Raoult D."/>
            <person name="Greub G."/>
            <person name="Miranda-Saavedra D."/>
            <person name="Chen N."/>
            <person name="Nash P."/>
            <person name="Ginger M.L."/>
            <person name="Horn M."/>
            <person name="Schaap P."/>
            <person name="Caler L."/>
            <person name="Loftus B."/>
        </authorList>
    </citation>
    <scope>NUCLEOTIDE SEQUENCE [LARGE SCALE GENOMIC DNA]</scope>
    <source>
        <strain evidence="2 3">Neff</strain>
    </source>
</reference>
<dbReference type="PANTHER" id="PTHR46191:SF2">
    <property type="entry name" value="HALOACID DEHALOGENASE-LIKE HYDROLASE DOMAIN-CONTAINING PROTEIN 3"/>
    <property type="match status" value="1"/>
</dbReference>
<dbReference type="PANTHER" id="PTHR46191">
    <property type="match status" value="1"/>
</dbReference>
<feature type="compositionally biased region" description="Basic and acidic residues" evidence="1">
    <location>
        <begin position="24"/>
        <end position="33"/>
    </location>
</feature>
<dbReference type="VEuPathDB" id="AmoebaDB:ACA1_321760"/>
<proteinExistence type="predicted"/>
<evidence type="ECO:0000313" key="3">
    <source>
        <dbReference type="Proteomes" id="UP000011083"/>
    </source>
</evidence>
<feature type="region of interest" description="Disordered" evidence="1">
    <location>
        <begin position="1"/>
        <end position="40"/>
    </location>
</feature>
<dbReference type="GeneID" id="14916617"/>
<dbReference type="InterPro" id="IPR023214">
    <property type="entry name" value="HAD_sf"/>
</dbReference>
<dbReference type="InterPro" id="IPR051828">
    <property type="entry name" value="HAD-like_hydrolase_domain"/>
</dbReference>
<evidence type="ECO:0000313" key="2">
    <source>
        <dbReference type="EMBL" id="ELR15949.1"/>
    </source>
</evidence>
<dbReference type="RefSeq" id="XP_004337962.1">
    <property type="nucleotide sequence ID" value="XM_004337914.1"/>
</dbReference>
<dbReference type="OrthoDB" id="444127at2759"/>
<dbReference type="KEGG" id="acan:ACA1_321760"/>
<dbReference type="GO" id="GO:0016787">
    <property type="term" value="F:hydrolase activity"/>
    <property type="evidence" value="ECO:0007669"/>
    <property type="project" value="UniProtKB-KW"/>
</dbReference>
<gene>
    <name evidence="2" type="ORF">ACA1_321760</name>
</gene>
<sequence length="326" mass="36667">MDSTTTAPSNSTQQDPPIGFDVNDIERGGEVRGPKNAHLHKPEAKVPYDYVFFDWKGTLAKKSGMNTKQRTDLRLRRFYDALKELLQHRNSSREVAIRITDRVLDERANNADVARESSAYQLPTFEDLQQIFDRLMHQHKGEDGMRTFSWGDFLCALLRELGLGGLEQPDKVEVTADSGLYGGAEEIIRWLREEAGLPVGLIRNSKLDEQAMRKRIAKAGIDPGHFEAVVMGGEVGFVKPDPEVFVTAARTANIEHIHSRDPRRILFIGNEVDADVYGAKGVGWTSVLVTHTEPTSNGLADYEIGHLMQLKDIVLRSRDDTEEREQ</sequence>
<dbReference type="SFLD" id="SFLDS00003">
    <property type="entry name" value="Haloacid_Dehalogenase"/>
    <property type="match status" value="1"/>
</dbReference>
<dbReference type="SUPFAM" id="SSF56784">
    <property type="entry name" value="HAD-like"/>
    <property type="match status" value="1"/>
</dbReference>
<evidence type="ECO:0000256" key="1">
    <source>
        <dbReference type="SAM" id="MobiDB-lite"/>
    </source>
</evidence>
<dbReference type="EMBL" id="KB008015">
    <property type="protein sequence ID" value="ELR15949.1"/>
    <property type="molecule type" value="Genomic_DNA"/>
</dbReference>
<dbReference type="InterPro" id="IPR036412">
    <property type="entry name" value="HAD-like_sf"/>
</dbReference>
<dbReference type="Pfam" id="PF00702">
    <property type="entry name" value="Hydrolase"/>
    <property type="match status" value="1"/>
</dbReference>
<protein>
    <submittedName>
        <fullName evidence="2">Haloacid dehalogenaselike hydrolase domain containing protein</fullName>
    </submittedName>
</protein>
<dbReference type="SFLD" id="SFLDG01129">
    <property type="entry name" value="C1.5:_HAD__Beta-PGM__Phosphata"/>
    <property type="match status" value="1"/>
</dbReference>
<name>L8GRZ2_ACACF</name>
<feature type="compositionally biased region" description="Polar residues" evidence="1">
    <location>
        <begin position="1"/>
        <end position="15"/>
    </location>
</feature>
<keyword evidence="3" id="KW-1185">Reference proteome</keyword>
<keyword evidence="2" id="KW-0378">Hydrolase</keyword>
<dbReference type="AlphaFoldDB" id="L8GRZ2"/>
<dbReference type="Gene3D" id="3.40.50.1000">
    <property type="entry name" value="HAD superfamily/HAD-like"/>
    <property type="match status" value="1"/>
</dbReference>
<dbReference type="Proteomes" id="UP000011083">
    <property type="component" value="Unassembled WGS sequence"/>
</dbReference>
<organism evidence="2 3">
    <name type="scientific">Acanthamoeba castellanii (strain ATCC 30010 / Neff)</name>
    <dbReference type="NCBI Taxonomy" id="1257118"/>
    <lineage>
        <taxon>Eukaryota</taxon>
        <taxon>Amoebozoa</taxon>
        <taxon>Discosea</taxon>
        <taxon>Longamoebia</taxon>
        <taxon>Centramoebida</taxon>
        <taxon>Acanthamoebidae</taxon>
        <taxon>Acanthamoeba</taxon>
    </lineage>
</organism>